<proteinExistence type="predicted"/>
<feature type="compositionally biased region" description="Polar residues" evidence="1">
    <location>
        <begin position="28"/>
        <end position="41"/>
    </location>
</feature>
<name>B0W9Z9_CULQU</name>
<feature type="region of interest" description="Disordered" evidence="1">
    <location>
        <begin position="347"/>
        <end position="417"/>
    </location>
</feature>
<organism>
    <name type="scientific">Culex quinquefasciatus</name>
    <name type="common">Southern house mosquito</name>
    <name type="synonym">Culex pungens</name>
    <dbReference type="NCBI Taxonomy" id="7176"/>
    <lineage>
        <taxon>Eukaryota</taxon>
        <taxon>Metazoa</taxon>
        <taxon>Ecdysozoa</taxon>
        <taxon>Arthropoda</taxon>
        <taxon>Hexapoda</taxon>
        <taxon>Insecta</taxon>
        <taxon>Pterygota</taxon>
        <taxon>Neoptera</taxon>
        <taxon>Endopterygota</taxon>
        <taxon>Diptera</taxon>
        <taxon>Nematocera</taxon>
        <taxon>Culicoidea</taxon>
        <taxon>Culicidae</taxon>
        <taxon>Culicinae</taxon>
        <taxon>Culicini</taxon>
        <taxon>Culex</taxon>
        <taxon>Culex</taxon>
    </lineage>
</organism>
<dbReference type="VEuPathDB" id="VectorBase:CPIJ003706"/>
<feature type="compositionally biased region" description="Polar residues" evidence="1">
    <location>
        <begin position="387"/>
        <end position="410"/>
    </location>
</feature>
<dbReference type="EnsemblMetazoa" id="CPIJ003706-RA">
    <property type="protein sequence ID" value="CPIJ003706-PA"/>
    <property type="gene ID" value="CPIJ003706"/>
</dbReference>
<keyword evidence="4" id="KW-1185">Reference proteome</keyword>
<feature type="compositionally biased region" description="Polar residues" evidence="1">
    <location>
        <begin position="49"/>
        <end position="116"/>
    </location>
</feature>
<reference evidence="2" key="1">
    <citation type="submission" date="2007-03" db="EMBL/GenBank/DDBJ databases">
        <title>Annotation of Culex pipiens quinquefasciatus.</title>
        <authorList>
            <consortium name="The Broad Institute Genome Sequencing Platform"/>
            <person name="Atkinson P.W."/>
            <person name="Hemingway J."/>
            <person name="Christensen B.M."/>
            <person name="Higgs S."/>
            <person name="Kodira C."/>
            <person name="Hannick L."/>
            <person name="Megy K."/>
            <person name="O'Leary S."/>
            <person name="Pearson M."/>
            <person name="Haas B.J."/>
            <person name="Mauceli E."/>
            <person name="Wortman J.R."/>
            <person name="Lee N.H."/>
            <person name="Guigo R."/>
            <person name="Stanke M."/>
            <person name="Alvarado L."/>
            <person name="Amedeo P."/>
            <person name="Antoine C.H."/>
            <person name="Arensburger P."/>
            <person name="Bidwell S.L."/>
            <person name="Crawford M."/>
            <person name="Camaro F."/>
            <person name="Devon K."/>
            <person name="Engels R."/>
            <person name="Hammond M."/>
            <person name="Howarth C."/>
            <person name="Koehrsen M."/>
            <person name="Lawson D."/>
            <person name="Montgomery P."/>
            <person name="Nene V."/>
            <person name="Nusbaum C."/>
            <person name="Puiu D."/>
            <person name="Romero-Severson J."/>
            <person name="Severson D.W."/>
            <person name="Shumway M."/>
            <person name="Sisk P."/>
            <person name="Stolte C."/>
            <person name="Zeng Q."/>
            <person name="Eisenstadt E."/>
            <person name="Fraser-Liggett C."/>
            <person name="Strausberg R."/>
            <person name="Galagan J."/>
            <person name="Birren B."/>
            <person name="Collins F.H."/>
        </authorList>
    </citation>
    <scope>NUCLEOTIDE SEQUENCE [LARGE SCALE GENOMIC DNA]</scope>
    <source>
        <strain evidence="2">JHB</strain>
    </source>
</reference>
<reference evidence="3" key="2">
    <citation type="submission" date="2021-02" db="UniProtKB">
        <authorList>
            <consortium name="EnsemblMetazoa"/>
        </authorList>
    </citation>
    <scope>IDENTIFICATION</scope>
    <source>
        <strain evidence="3">JHB</strain>
    </source>
</reference>
<dbReference type="EMBL" id="DS231867">
    <property type="protein sequence ID" value="EDS40657.1"/>
    <property type="molecule type" value="Genomic_DNA"/>
</dbReference>
<evidence type="ECO:0000256" key="1">
    <source>
        <dbReference type="SAM" id="MobiDB-lite"/>
    </source>
</evidence>
<dbReference type="Proteomes" id="UP000002320">
    <property type="component" value="Unassembled WGS sequence"/>
</dbReference>
<feature type="region of interest" description="Disordered" evidence="1">
    <location>
        <begin position="1"/>
        <end position="161"/>
    </location>
</feature>
<evidence type="ECO:0000313" key="2">
    <source>
        <dbReference type="EMBL" id="EDS40657.1"/>
    </source>
</evidence>
<evidence type="ECO:0000313" key="4">
    <source>
        <dbReference type="Proteomes" id="UP000002320"/>
    </source>
</evidence>
<gene>
    <name evidence="3" type="primary">6035316</name>
    <name evidence="2" type="ORF">CpipJ_CPIJ003706</name>
</gene>
<feature type="compositionally biased region" description="Polar residues" evidence="1">
    <location>
        <begin position="125"/>
        <end position="161"/>
    </location>
</feature>
<dbReference type="KEGG" id="cqu:CpipJ_CPIJ003706"/>
<dbReference type="InParanoid" id="B0W9Z9"/>
<accession>B0W9Z9</accession>
<protein>
    <submittedName>
        <fullName evidence="2 3">Uncharacterized protein</fullName>
    </submittedName>
</protein>
<feature type="compositionally biased region" description="Polar residues" evidence="1">
    <location>
        <begin position="1"/>
        <end position="21"/>
    </location>
</feature>
<dbReference type="AlphaFoldDB" id="B0W9Z9"/>
<sequence length="471" mass="50972">MTTSRNASNLDTSSQNKTGTGSPALELSSRNASNLEASFQDKTGLGTPVQDTTSRNASNLEASIKNKSSSGTPVQDTSSRNGSKLDSSIQDKTGRSTPVQDTSSRNISQLDSSIRSKTAEDSSVLDGSTQETSIRNATQNISASQGVRTPDQTSRNASVLSVPKSQLSVQVTPAPTGAAAPEVRVTTATPTTSRISLEPAPSDTSQWNLTAYQFNCPLLPQDIAKDYNELGSIQLPEYYQLVDHTLATVFNCFKNGRRDVQKLQPDQILWALKMIEAHQVAERDLASENVRLLKQFLGEIVISMCAGGIPERRPITELPRPEGLQDDLAEESFTLGRLPVGHRRDITALPSRTIPPAAASTPVPPLERTLNETPDDPISYSTPPPRSETSIGTRTPPLESSTPLHTSTPIKRTPNPKKASILDLREGLRQIHDLFSQYKTNRLERNEGDKLNLLAIERLLIDMGASSGGPS</sequence>
<evidence type="ECO:0000313" key="3">
    <source>
        <dbReference type="EnsemblMetazoa" id="CPIJ003706-PA"/>
    </source>
</evidence>
<dbReference type="HOGENOM" id="CLU_580393_0_0_1"/>